<dbReference type="AlphaFoldDB" id="A0A1E5RXA6"/>
<protein>
    <recommendedName>
        <fullName evidence="3">Serine aminopeptidase S33 domain-containing protein</fullName>
    </recommendedName>
</protein>
<reference evidence="2" key="1">
    <citation type="journal article" date="2016" name="Genome Announc.">
        <title>Genome sequences of three species of Hanseniaspora isolated from spontaneous wine fermentations.</title>
        <authorList>
            <person name="Sternes P.R."/>
            <person name="Lee D."/>
            <person name="Kutyna D.R."/>
            <person name="Borneman A.R."/>
        </authorList>
    </citation>
    <scope>NUCLEOTIDE SEQUENCE [LARGE SCALE GENOMIC DNA]</scope>
    <source>
        <strain evidence="2">AWRI3578</strain>
    </source>
</reference>
<name>A0A1E5RXA6_9ASCO</name>
<keyword evidence="2" id="KW-1185">Reference proteome</keyword>
<gene>
    <name evidence="1" type="ORF">AWRI3578_g596</name>
</gene>
<organism evidence="1 2">
    <name type="scientific">Hanseniaspora opuntiae</name>
    <dbReference type="NCBI Taxonomy" id="211096"/>
    <lineage>
        <taxon>Eukaryota</taxon>
        <taxon>Fungi</taxon>
        <taxon>Dikarya</taxon>
        <taxon>Ascomycota</taxon>
        <taxon>Saccharomycotina</taxon>
        <taxon>Saccharomycetes</taxon>
        <taxon>Saccharomycodales</taxon>
        <taxon>Saccharomycodaceae</taxon>
        <taxon>Hanseniaspora</taxon>
    </lineage>
</organism>
<evidence type="ECO:0008006" key="3">
    <source>
        <dbReference type="Google" id="ProtNLM"/>
    </source>
</evidence>
<proteinExistence type="predicted"/>
<comment type="caution">
    <text evidence="1">The sequence shown here is derived from an EMBL/GenBank/DDBJ whole genome shotgun (WGS) entry which is preliminary data.</text>
</comment>
<accession>A0A1E5RXA6</accession>
<sequence length="682" mass="79305">MSRNNSQAIDSDEDSCSSLNSRYASPLLSISPTEALEYDEKHVDSFNNTLDRKITKTKTNDERHQEFIRSIPFQKRRSSITATIKRKKSFQITNIVEDFKQDLIEYKPNDDPVEKELSDCQHSIFIKHKQYHKHNGISAILSRPDENKSVNLQKGILLLHGHCGHKNYINLPIIDDLLHKKGYYILRVDFRGLGNSEENKNPEEGRTLQQDVEDIETCYLFFRDIVNIKLDTIIAHSRAVVSMFEFHVHCLQSKYMDFVPNLINCSGRFDGIGLKHKIMKNFPNWEQDKGYYTNTFRYGKLQKIFIPMKESLSVIEVDTKERFKSLDQRCSVLSIYGCKEQVMPLSAATKFDMLFQSRHRLILIDDADHNFFGVVDNDANPLNLPLKRGKINYNFLVGKHIERYVSLDQKISRFAVFNNTTNCTRIKYYNEEDAVRGRQSKVLTYPRWPGPHAISNIKNLRDFGGYTTLNEKLDTKGGVFFKSASLREISLEGVLILKNVLRLDKIYVITESGKSCELLPENYEAIFTPISVEFLKIDSVDEVEEKTYDNLTNKYYNVFLNMKDAFKGIFEYLLSQRRRTLVGKENSVLFVSDSGHWKTSLVSMMLLKLLGVDEYTVCMEHCLTRWLLKNSDQQGFEMNDFLLMMKLNERIDKEFGSIEDYAMNELGLSMKDIMLFRSKFLI</sequence>
<dbReference type="EMBL" id="LPNL01000002">
    <property type="protein sequence ID" value="OEJ91571.1"/>
    <property type="molecule type" value="Genomic_DNA"/>
</dbReference>
<dbReference type="InterPro" id="IPR029021">
    <property type="entry name" value="Prot-tyrosine_phosphatase-like"/>
</dbReference>
<dbReference type="GO" id="GO:0004721">
    <property type="term" value="F:phosphoprotein phosphatase activity"/>
    <property type="evidence" value="ECO:0007669"/>
    <property type="project" value="InterPro"/>
</dbReference>
<evidence type="ECO:0000313" key="2">
    <source>
        <dbReference type="Proteomes" id="UP000095605"/>
    </source>
</evidence>
<dbReference type="InterPro" id="IPR026893">
    <property type="entry name" value="Tyr/Ser_Pase_IphP-type"/>
</dbReference>
<dbReference type="Pfam" id="PF13350">
    <property type="entry name" value="Y_phosphatase3"/>
    <property type="match status" value="1"/>
</dbReference>
<dbReference type="SUPFAM" id="SSF52799">
    <property type="entry name" value="(Phosphotyrosine protein) phosphatases II"/>
    <property type="match status" value="1"/>
</dbReference>
<dbReference type="Gene3D" id="3.40.50.1820">
    <property type="entry name" value="alpha/beta hydrolase"/>
    <property type="match status" value="1"/>
</dbReference>
<evidence type="ECO:0000313" key="1">
    <source>
        <dbReference type="EMBL" id="OEJ91571.1"/>
    </source>
</evidence>
<dbReference type="OrthoDB" id="449382at2759"/>
<dbReference type="Proteomes" id="UP000095605">
    <property type="component" value="Unassembled WGS sequence"/>
</dbReference>
<dbReference type="InterPro" id="IPR029058">
    <property type="entry name" value="AB_hydrolase_fold"/>
</dbReference>
<dbReference type="Gene3D" id="3.90.190.10">
    <property type="entry name" value="Protein tyrosine phosphatase superfamily"/>
    <property type="match status" value="1"/>
</dbReference>
<dbReference type="SUPFAM" id="SSF53474">
    <property type="entry name" value="alpha/beta-Hydrolases"/>
    <property type="match status" value="1"/>
</dbReference>